<gene>
    <name evidence="11" type="ORF">CPZ25_015445</name>
</gene>
<proteinExistence type="inferred from homology"/>
<accession>A0A4P9CB10</accession>
<feature type="active site" description="Charge relay system" evidence="5">
    <location>
        <position position="239"/>
    </location>
</feature>
<dbReference type="InterPro" id="IPR023828">
    <property type="entry name" value="Peptidase_S8_Ser-AS"/>
</dbReference>
<keyword evidence="8" id="KW-1133">Transmembrane helix</keyword>
<reference evidence="11 12" key="1">
    <citation type="submission" date="2018-05" db="EMBL/GenBank/DDBJ databases">
        <title>Genome comparison of Eubacterium sp.</title>
        <authorList>
            <person name="Feng Y."/>
            <person name="Sanchez-Andrea I."/>
            <person name="Stams A.J.M."/>
            <person name="De Vos W.M."/>
        </authorList>
    </citation>
    <scope>NUCLEOTIDE SEQUENCE [LARGE SCALE GENOMIC DNA]</scope>
    <source>
        <strain evidence="11 12">YI</strain>
    </source>
</reference>
<feature type="active site" description="Charge relay system" evidence="5">
    <location>
        <position position="599"/>
    </location>
</feature>
<dbReference type="SUPFAM" id="SSF50965">
    <property type="entry name" value="Galactose oxidase, central domain"/>
    <property type="match status" value="1"/>
</dbReference>
<feature type="active site" description="Charge relay system" evidence="5">
    <location>
        <position position="186"/>
    </location>
</feature>
<dbReference type="PRINTS" id="PR00723">
    <property type="entry name" value="SUBTILISIN"/>
</dbReference>
<evidence type="ECO:0000256" key="6">
    <source>
        <dbReference type="RuleBase" id="RU003355"/>
    </source>
</evidence>
<dbReference type="InterPro" id="IPR015915">
    <property type="entry name" value="Kelch-typ_b-propeller"/>
</dbReference>
<dbReference type="EMBL" id="CP029487">
    <property type="protein sequence ID" value="QCT72663.1"/>
    <property type="molecule type" value="Genomic_DNA"/>
</dbReference>
<dbReference type="InterPro" id="IPR015500">
    <property type="entry name" value="Peptidase_S8_subtilisin-rel"/>
</dbReference>
<dbReference type="InterPro" id="IPR014756">
    <property type="entry name" value="Ig_E-set"/>
</dbReference>
<keyword evidence="2 5" id="KW-0645">Protease</keyword>
<dbReference type="InterPro" id="IPR022398">
    <property type="entry name" value="Peptidase_S8_His-AS"/>
</dbReference>
<sequence length="1160" mass="122583">MKKLLACLLTALLLFSGTPIALAQSVTDAEAAKPNHYTEGEAIVCLKPESLSRDAGSSLLADMDVLMTLDSAPRVENADNIQSYRAAEMAGIIGLVRADGLSTEALIDALSQNDRVLYAEPNYVFNVAGADSPSADITSYKDLTAYQWAYNNQGAMGGRAGMDMGIEGWDKTPEASWDSVVVAVLDTGIDYTHPDLAPSIWTRPEGMRLDGGTYGYNSAGTTMAGDPYDETDPMDDMSHGTHCAGIIASGWNGHGTSGASGNAQLMAVKAGNDGGGFSSASILKGYAYIKAACQNGVNVVAVNNSWGGQYSGIALNEAITQVGELGVVSVFASGNEFTNCDENSTTVWGLKSNPYVIAVNALDSQGEMAYFSNYGPRSTDIAAPGVNILSTYPMSMARYCARLSTDADNLRYNSFEDSGQNGFSFKKLYQNQDMEIVSGTFARDGVASLKLTTGAAEVNGSTLDVAGLESEPVDLSALAEKPAFLSLPAVTPIRDGLSPDSTTLVVSAAVKTVENTFLPLYNATEPDKPLAQSHAGLWSDNAFILPDNTDWADFTLRIEANIFDTSDQQNPSSLSGEIYLDALGIGSALLPYADSSGTSMAAPAVTGEVAILAARYPEDSSAKRAARVIGSAVWAQNLEGTSVSGGYASLKNVSQPAPVLNRALPGSGENELVIDGYFFGDSPGALAIEKSDLPAENILDWSDTQIRVRLPEGFTGGEKTVTVTQKADGGSALSGHQSFELFDSNVFYENSLPLPDPKAQHSFYDMTAQSLTALNGKLYYLGTLDDTHSQVWRYDIQSREWTQLETENSEAFIPSDATCTWNGKLVTTALRSDNNHFCLALYTPETNRWELFEHPALSSLLGASVATSGDTLVVAGGMDFSILSDTLPAASLNALRAQAASGADPEALSQSLSGAIGETTVDQSTLDFDKLFVRDIYTIRPDKNSLEKSGELAGGRAFGKTAYTQGDGLYMASGYQWDKAAGAMTANNTLEHLKDGRSAVILKDILPTTSSAKPEYVSGTLRDGMLLAGSQGKVDGDLYDTWQLGFSSGKGFTPVPKRMGGDLILELTGTAYNGQFYVLGSSPSTQSEMLFRSTAVETIPQAGEQRLPEAPVTPAGPDTPDPAAPNASTGILSGPGALAACAALLAAMLVMVFMVRKRTR</sequence>
<keyword evidence="9" id="KW-0732">Signal</keyword>
<evidence type="ECO:0000256" key="1">
    <source>
        <dbReference type="ARBA" id="ARBA00011073"/>
    </source>
</evidence>
<evidence type="ECO:0000256" key="5">
    <source>
        <dbReference type="PROSITE-ProRule" id="PRU01240"/>
    </source>
</evidence>
<dbReference type="Pfam" id="PF00082">
    <property type="entry name" value="Peptidase_S8"/>
    <property type="match status" value="1"/>
</dbReference>
<evidence type="ECO:0000256" key="4">
    <source>
        <dbReference type="ARBA" id="ARBA00022825"/>
    </source>
</evidence>
<dbReference type="Gene3D" id="2.60.40.10">
    <property type="entry name" value="Immunoglobulins"/>
    <property type="match status" value="1"/>
</dbReference>
<dbReference type="InterPro" id="IPR050131">
    <property type="entry name" value="Peptidase_S8_subtilisin-like"/>
</dbReference>
<keyword evidence="8" id="KW-0472">Membrane</keyword>
<dbReference type="RefSeq" id="WP_096919182.1">
    <property type="nucleotide sequence ID" value="NZ_CP029487.1"/>
</dbReference>
<dbReference type="PROSITE" id="PS00137">
    <property type="entry name" value="SUBTILASE_HIS"/>
    <property type="match status" value="1"/>
</dbReference>
<evidence type="ECO:0000313" key="12">
    <source>
        <dbReference type="Proteomes" id="UP000218387"/>
    </source>
</evidence>
<evidence type="ECO:0000256" key="8">
    <source>
        <dbReference type="SAM" id="Phobius"/>
    </source>
</evidence>
<dbReference type="GO" id="GO:0004252">
    <property type="term" value="F:serine-type endopeptidase activity"/>
    <property type="evidence" value="ECO:0007669"/>
    <property type="project" value="UniProtKB-UniRule"/>
</dbReference>
<organism evidence="11 12">
    <name type="scientific">Eubacterium maltosivorans</name>
    <dbReference type="NCBI Taxonomy" id="2041044"/>
    <lineage>
        <taxon>Bacteria</taxon>
        <taxon>Bacillati</taxon>
        <taxon>Bacillota</taxon>
        <taxon>Clostridia</taxon>
        <taxon>Eubacteriales</taxon>
        <taxon>Eubacteriaceae</taxon>
        <taxon>Eubacterium</taxon>
    </lineage>
</organism>
<dbReference type="Gene3D" id="2.120.10.80">
    <property type="entry name" value="Kelch-type beta propeller"/>
    <property type="match status" value="1"/>
</dbReference>
<feature type="chain" id="PRO_5020687464" description="Peptidase S8/S53 domain-containing protein" evidence="9">
    <location>
        <begin position="24"/>
        <end position="1160"/>
    </location>
</feature>
<dbReference type="Gene3D" id="3.40.50.200">
    <property type="entry name" value="Peptidase S8/S53 domain"/>
    <property type="match status" value="2"/>
</dbReference>
<dbReference type="PROSITE" id="PS00138">
    <property type="entry name" value="SUBTILASE_SER"/>
    <property type="match status" value="1"/>
</dbReference>
<feature type="signal peptide" evidence="9">
    <location>
        <begin position="1"/>
        <end position="23"/>
    </location>
</feature>
<keyword evidence="8" id="KW-0812">Transmembrane</keyword>
<dbReference type="InterPro" id="IPR011043">
    <property type="entry name" value="Gal_Oxase/kelch_b-propeller"/>
</dbReference>
<dbReference type="InterPro" id="IPR023827">
    <property type="entry name" value="Peptidase_S8_Asp-AS"/>
</dbReference>
<evidence type="ECO:0000256" key="3">
    <source>
        <dbReference type="ARBA" id="ARBA00022801"/>
    </source>
</evidence>
<evidence type="ECO:0000259" key="10">
    <source>
        <dbReference type="Pfam" id="PF00082"/>
    </source>
</evidence>
<dbReference type="GO" id="GO:0006508">
    <property type="term" value="P:proteolysis"/>
    <property type="evidence" value="ECO:0007669"/>
    <property type="project" value="UniProtKB-KW"/>
</dbReference>
<dbReference type="Proteomes" id="UP000218387">
    <property type="component" value="Chromosome"/>
</dbReference>
<dbReference type="PROSITE" id="PS51892">
    <property type="entry name" value="SUBTILASE"/>
    <property type="match status" value="1"/>
</dbReference>
<evidence type="ECO:0000313" key="11">
    <source>
        <dbReference type="EMBL" id="QCT72663.1"/>
    </source>
</evidence>
<dbReference type="AlphaFoldDB" id="A0A4P9CB10"/>
<keyword evidence="3 5" id="KW-0378">Hydrolase</keyword>
<feature type="domain" description="Peptidase S8/S53" evidence="10">
    <location>
        <begin position="179"/>
        <end position="407"/>
    </location>
</feature>
<dbReference type="InterPro" id="IPR036852">
    <property type="entry name" value="Peptidase_S8/S53_dom_sf"/>
</dbReference>
<dbReference type="PANTHER" id="PTHR43806">
    <property type="entry name" value="PEPTIDASE S8"/>
    <property type="match status" value="1"/>
</dbReference>
<dbReference type="PROSITE" id="PS00136">
    <property type="entry name" value="SUBTILASE_ASP"/>
    <property type="match status" value="1"/>
</dbReference>
<keyword evidence="4 5" id="KW-0720">Serine protease</keyword>
<feature type="transmembrane region" description="Helical" evidence="8">
    <location>
        <begin position="1136"/>
        <end position="1155"/>
    </location>
</feature>
<name>A0A4P9CB10_EUBML</name>
<dbReference type="InterPro" id="IPR000209">
    <property type="entry name" value="Peptidase_S8/S53_dom"/>
</dbReference>
<dbReference type="InterPro" id="IPR013783">
    <property type="entry name" value="Ig-like_fold"/>
</dbReference>
<dbReference type="PANTHER" id="PTHR43806:SF11">
    <property type="entry name" value="CEREVISIN-RELATED"/>
    <property type="match status" value="1"/>
</dbReference>
<feature type="region of interest" description="Disordered" evidence="7">
    <location>
        <begin position="1102"/>
        <end position="1127"/>
    </location>
</feature>
<protein>
    <recommendedName>
        <fullName evidence="10">Peptidase S8/S53 domain-containing protein</fullName>
    </recommendedName>
</protein>
<evidence type="ECO:0000256" key="2">
    <source>
        <dbReference type="ARBA" id="ARBA00022670"/>
    </source>
</evidence>
<comment type="similarity">
    <text evidence="1 5 6">Belongs to the peptidase S8 family.</text>
</comment>
<evidence type="ECO:0000256" key="7">
    <source>
        <dbReference type="SAM" id="MobiDB-lite"/>
    </source>
</evidence>
<dbReference type="KEGG" id="emt:CPZ25_015445"/>
<dbReference type="SUPFAM" id="SSF52743">
    <property type="entry name" value="Subtilisin-like"/>
    <property type="match status" value="2"/>
</dbReference>
<evidence type="ECO:0000256" key="9">
    <source>
        <dbReference type="SAM" id="SignalP"/>
    </source>
</evidence>
<dbReference type="SUPFAM" id="SSF81296">
    <property type="entry name" value="E set domains"/>
    <property type="match status" value="1"/>
</dbReference>
<keyword evidence="12" id="KW-1185">Reference proteome</keyword>